<evidence type="ECO:0000313" key="3">
    <source>
        <dbReference type="EMBL" id="CAB4704485.1"/>
    </source>
</evidence>
<gene>
    <name evidence="3" type="ORF">UFOPK2656_00263</name>
    <name evidence="4" type="ORF">UFOPK3267_01702</name>
    <name evidence="5" type="ORF">UFOPK3651_01656</name>
    <name evidence="6" type="ORF">UFOPK3931_03147</name>
    <name evidence="2" type="ORF">UFOPK4189_02011</name>
</gene>
<dbReference type="Pfam" id="PF08241">
    <property type="entry name" value="Methyltransf_11"/>
    <property type="match status" value="1"/>
</dbReference>
<proteinExistence type="predicted"/>
<evidence type="ECO:0000313" key="5">
    <source>
        <dbReference type="EMBL" id="CAB4933801.1"/>
    </source>
</evidence>
<evidence type="ECO:0000313" key="4">
    <source>
        <dbReference type="EMBL" id="CAB4851760.1"/>
    </source>
</evidence>
<sequence length="211" mass="22784">MGFYESRVLPRFIDIALGKQVEPTRARVAAALSGDVLEVGFGSGRNVRHYPGTVAKVFAIEPAGGGRKIAAPRVAASRVPVEYIGLDGAVVALADESVDHVLITWSLCTIPDVRSALSEVHRVLRPGGSLHFVEHGRSPHTKAAKWQDRVTPVWKHVFGGCHLNRPIPDLITDAGLTMSELRTYSDKGPETIARMYEGVAVKRTNEGATNA</sequence>
<dbReference type="EMBL" id="CAESGF010000011">
    <property type="protein sequence ID" value="CAB4364247.1"/>
    <property type="molecule type" value="Genomic_DNA"/>
</dbReference>
<dbReference type="Gene3D" id="3.40.50.150">
    <property type="entry name" value="Vaccinia Virus protein VP39"/>
    <property type="match status" value="1"/>
</dbReference>
<dbReference type="PANTHER" id="PTHR45036">
    <property type="entry name" value="METHYLTRANSFERASE LIKE 7B"/>
    <property type="match status" value="1"/>
</dbReference>
<dbReference type="EMBL" id="CAFBOL010000141">
    <property type="protein sequence ID" value="CAB5017206.1"/>
    <property type="molecule type" value="Genomic_DNA"/>
</dbReference>
<accession>A0A6J7C2D8</accession>
<feature type="domain" description="Methyltransferase type 11" evidence="1">
    <location>
        <begin position="37"/>
        <end position="131"/>
    </location>
</feature>
<protein>
    <submittedName>
        <fullName evidence="4">Unannotated protein</fullName>
    </submittedName>
</protein>
<dbReference type="InterPro" id="IPR052356">
    <property type="entry name" value="Thiol_S-MT"/>
</dbReference>
<dbReference type="PANTHER" id="PTHR45036:SF1">
    <property type="entry name" value="METHYLTRANSFERASE LIKE 7A"/>
    <property type="match status" value="1"/>
</dbReference>
<name>A0A6J7C2D8_9ZZZZ</name>
<dbReference type="GO" id="GO:0008757">
    <property type="term" value="F:S-adenosylmethionine-dependent methyltransferase activity"/>
    <property type="evidence" value="ECO:0007669"/>
    <property type="project" value="InterPro"/>
</dbReference>
<dbReference type="InterPro" id="IPR013216">
    <property type="entry name" value="Methyltransf_11"/>
</dbReference>
<evidence type="ECO:0000313" key="6">
    <source>
        <dbReference type="EMBL" id="CAB5017206.1"/>
    </source>
</evidence>
<dbReference type="EMBL" id="CAFBMT010000008">
    <property type="protein sequence ID" value="CAB4933801.1"/>
    <property type="molecule type" value="Genomic_DNA"/>
</dbReference>
<dbReference type="EMBL" id="CAEZYF010000001">
    <property type="protein sequence ID" value="CAB4704485.1"/>
    <property type="molecule type" value="Genomic_DNA"/>
</dbReference>
<dbReference type="CDD" id="cd02440">
    <property type="entry name" value="AdoMet_MTases"/>
    <property type="match status" value="1"/>
</dbReference>
<dbReference type="InterPro" id="IPR029063">
    <property type="entry name" value="SAM-dependent_MTases_sf"/>
</dbReference>
<reference evidence="4" key="1">
    <citation type="submission" date="2020-05" db="EMBL/GenBank/DDBJ databases">
        <authorList>
            <person name="Chiriac C."/>
            <person name="Salcher M."/>
            <person name="Ghai R."/>
            <person name="Kavagutti S V."/>
        </authorList>
    </citation>
    <scope>NUCLEOTIDE SEQUENCE</scope>
</reference>
<dbReference type="SUPFAM" id="SSF53335">
    <property type="entry name" value="S-adenosyl-L-methionine-dependent methyltransferases"/>
    <property type="match status" value="1"/>
</dbReference>
<dbReference type="AlphaFoldDB" id="A0A6J7C2D8"/>
<dbReference type="EMBL" id="CAFBIY010000095">
    <property type="protein sequence ID" value="CAB4851760.1"/>
    <property type="molecule type" value="Genomic_DNA"/>
</dbReference>
<evidence type="ECO:0000259" key="1">
    <source>
        <dbReference type="Pfam" id="PF08241"/>
    </source>
</evidence>
<evidence type="ECO:0000313" key="2">
    <source>
        <dbReference type="EMBL" id="CAB4364247.1"/>
    </source>
</evidence>
<organism evidence="4">
    <name type="scientific">freshwater metagenome</name>
    <dbReference type="NCBI Taxonomy" id="449393"/>
    <lineage>
        <taxon>unclassified sequences</taxon>
        <taxon>metagenomes</taxon>
        <taxon>ecological metagenomes</taxon>
    </lineage>
</organism>